<name>A0ACB9RED9_9MYRT</name>
<evidence type="ECO:0000313" key="1">
    <source>
        <dbReference type="EMBL" id="KAI4377075.1"/>
    </source>
</evidence>
<gene>
    <name evidence="1" type="ORF">MLD38_014762</name>
</gene>
<dbReference type="EMBL" id="CM042883">
    <property type="protein sequence ID" value="KAI4377075.1"/>
    <property type="molecule type" value="Genomic_DNA"/>
</dbReference>
<reference evidence="2" key="1">
    <citation type="journal article" date="2023" name="Front. Plant Sci.">
        <title>Chromosomal-level genome assembly of Melastoma candidum provides insights into trichome evolution.</title>
        <authorList>
            <person name="Zhong Y."/>
            <person name="Wu W."/>
            <person name="Sun C."/>
            <person name="Zou P."/>
            <person name="Liu Y."/>
            <person name="Dai S."/>
            <person name="Zhou R."/>
        </authorList>
    </citation>
    <scope>NUCLEOTIDE SEQUENCE [LARGE SCALE GENOMIC DNA]</scope>
</reference>
<dbReference type="Proteomes" id="UP001057402">
    <property type="component" value="Chromosome 4"/>
</dbReference>
<proteinExistence type="predicted"/>
<evidence type="ECO:0000313" key="2">
    <source>
        <dbReference type="Proteomes" id="UP001057402"/>
    </source>
</evidence>
<sequence length="86" mass="9472">MGGRSGSPLVLLFFAASFFLMLPGSNLPSSSRAFLPVFVESKCLLVRWVLVLEMGAVDPMLAVHFPCSPWACHPFAFMALWILDAR</sequence>
<protein>
    <submittedName>
        <fullName evidence="1">Uncharacterized protein</fullName>
    </submittedName>
</protein>
<comment type="caution">
    <text evidence="1">The sequence shown here is derived from an EMBL/GenBank/DDBJ whole genome shotgun (WGS) entry which is preliminary data.</text>
</comment>
<accession>A0ACB9RED9</accession>
<organism evidence="1 2">
    <name type="scientific">Melastoma candidum</name>
    <dbReference type="NCBI Taxonomy" id="119954"/>
    <lineage>
        <taxon>Eukaryota</taxon>
        <taxon>Viridiplantae</taxon>
        <taxon>Streptophyta</taxon>
        <taxon>Embryophyta</taxon>
        <taxon>Tracheophyta</taxon>
        <taxon>Spermatophyta</taxon>
        <taxon>Magnoliopsida</taxon>
        <taxon>eudicotyledons</taxon>
        <taxon>Gunneridae</taxon>
        <taxon>Pentapetalae</taxon>
        <taxon>rosids</taxon>
        <taxon>malvids</taxon>
        <taxon>Myrtales</taxon>
        <taxon>Melastomataceae</taxon>
        <taxon>Melastomatoideae</taxon>
        <taxon>Melastomateae</taxon>
        <taxon>Melastoma</taxon>
    </lineage>
</organism>
<keyword evidence="2" id="KW-1185">Reference proteome</keyword>